<name>A0ABN3DVG0_9ACTN</name>
<dbReference type="Pfam" id="PF12323">
    <property type="entry name" value="HTH_OrfB_IS605"/>
    <property type="match status" value="1"/>
</dbReference>
<sequence length="131" mass="14559">MHLRYPYRVCPMLGQRAALARTFGCARVVHNDALAARREARKAGQPYPRSTDLQKLVITEAKKTPERAWLASVGVDPLIQSLRDLDTAYRNFFDSVSGKRAGRPVGLPGFKSRKECDTKSLPISGSTGREE</sequence>
<comment type="caution">
    <text evidence="3">The sequence shown here is derived from an EMBL/GenBank/DDBJ whole genome shotgun (WGS) entry which is preliminary data.</text>
</comment>
<feature type="region of interest" description="Disordered" evidence="1">
    <location>
        <begin position="100"/>
        <end position="131"/>
    </location>
</feature>
<proteinExistence type="predicted"/>
<evidence type="ECO:0000256" key="1">
    <source>
        <dbReference type="SAM" id="MobiDB-lite"/>
    </source>
</evidence>
<dbReference type="Proteomes" id="UP001500305">
    <property type="component" value="Unassembled WGS sequence"/>
</dbReference>
<reference evidence="3 4" key="1">
    <citation type="journal article" date="2019" name="Int. J. Syst. Evol. Microbiol.">
        <title>The Global Catalogue of Microorganisms (GCM) 10K type strain sequencing project: providing services to taxonomists for standard genome sequencing and annotation.</title>
        <authorList>
            <consortium name="The Broad Institute Genomics Platform"/>
            <consortium name="The Broad Institute Genome Sequencing Center for Infectious Disease"/>
            <person name="Wu L."/>
            <person name="Ma J."/>
        </authorList>
    </citation>
    <scope>NUCLEOTIDE SEQUENCE [LARGE SCALE GENOMIC DNA]</scope>
    <source>
        <strain evidence="3 4">JCM 7356</strain>
    </source>
</reference>
<dbReference type="EMBL" id="BAAATR010000009">
    <property type="protein sequence ID" value="GAA2242481.1"/>
    <property type="molecule type" value="Genomic_DNA"/>
</dbReference>
<feature type="domain" description="Transposase putative helix-turn-helix" evidence="2">
    <location>
        <begin position="1"/>
        <end position="45"/>
    </location>
</feature>
<dbReference type="InterPro" id="IPR021027">
    <property type="entry name" value="Transposase_put_HTH"/>
</dbReference>
<evidence type="ECO:0000259" key="2">
    <source>
        <dbReference type="Pfam" id="PF12323"/>
    </source>
</evidence>
<dbReference type="RefSeq" id="WP_344636394.1">
    <property type="nucleotide sequence ID" value="NZ_BAAATR010000009.1"/>
</dbReference>
<accession>A0ABN3DVG0</accession>
<keyword evidence="4" id="KW-1185">Reference proteome</keyword>
<protein>
    <recommendedName>
        <fullName evidence="2">Transposase putative helix-turn-helix domain-containing protein</fullName>
    </recommendedName>
</protein>
<organism evidence="3 4">
    <name type="scientific">Kitasatospora cystarginea</name>
    <dbReference type="NCBI Taxonomy" id="58350"/>
    <lineage>
        <taxon>Bacteria</taxon>
        <taxon>Bacillati</taxon>
        <taxon>Actinomycetota</taxon>
        <taxon>Actinomycetes</taxon>
        <taxon>Kitasatosporales</taxon>
        <taxon>Streptomycetaceae</taxon>
        <taxon>Kitasatospora</taxon>
    </lineage>
</organism>
<gene>
    <name evidence="3" type="ORF">GCM10010430_25080</name>
</gene>
<evidence type="ECO:0000313" key="3">
    <source>
        <dbReference type="EMBL" id="GAA2242481.1"/>
    </source>
</evidence>
<feature type="compositionally biased region" description="Polar residues" evidence="1">
    <location>
        <begin position="121"/>
        <end position="131"/>
    </location>
</feature>
<evidence type="ECO:0000313" key="4">
    <source>
        <dbReference type="Proteomes" id="UP001500305"/>
    </source>
</evidence>